<feature type="binding site" evidence="3">
    <location>
        <begin position="8"/>
        <end position="15"/>
    </location>
    <ligand>
        <name>substrate</name>
    </ligand>
</feature>
<dbReference type="PANTHER" id="PTHR46517">
    <property type="entry name" value="FRUCTOSE-2,6-BISPHOSPHATASE TIGAR"/>
    <property type="match status" value="1"/>
</dbReference>
<feature type="binding site" evidence="3">
    <location>
        <position position="100"/>
    </location>
    <ligand>
        <name>substrate</name>
    </ligand>
</feature>
<dbReference type="GeneID" id="7442000"/>
<dbReference type="SMART" id="SM00855">
    <property type="entry name" value="PGAM"/>
    <property type="match status" value="1"/>
</dbReference>
<dbReference type="GO" id="GO:0016787">
    <property type="term" value="F:hydrolase activity"/>
    <property type="evidence" value="ECO:0007669"/>
    <property type="project" value="UniProtKB-KW"/>
</dbReference>
<dbReference type="KEGG" id="tps:THAPSDRAFT_264296"/>
<dbReference type="Proteomes" id="UP000001449">
    <property type="component" value="Chromosome 15"/>
</dbReference>
<feature type="active site" description="Proton donor/acceptor" evidence="2">
    <location>
        <position position="89"/>
    </location>
</feature>
<dbReference type="PIRSF" id="PIRSF000709">
    <property type="entry name" value="6PFK_2-Ptase"/>
    <property type="match status" value="1"/>
</dbReference>
<dbReference type="eggNOG" id="ENOG502RUMM">
    <property type="taxonomic scope" value="Eukaryota"/>
</dbReference>
<proteinExistence type="predicted"/>
<protein>
    <submittedName>
        <fullName evidence="4">Phosphoglycerate mutase</fullName>
        <ecNumber evidence="4">5.4.2.-</ecNumber>
    </submittedName>
</protein>
<organism evidence="4 5">
    <name type="scientific">Thalassiosira pseudonana</name>
    <name type="common">Marine diatom</name>
    <name type="synonym">Cyclotella nana</name>
    <dbReference type="NCBI Taxonomy" id="35128"/>
    <lineage>
        <taxon>Eukaryota</taxon>
        <taxon>Sar</taxon>
        <taxon>Stramenopiles</taxon>
        <taxon>Ochrophyta</taxon>
        <taxon>Bacillariophyta</taxon>
        <taxon>Coscinodiscophyceae</taxon>
        <taxon>Thalassiosirophycidae</taxon>
        <taxon>Thalassiosirales</taxon>
        <taxon>Thalassiosiraceae</taxon>
        <taxon>Thalassiosira</taxon>
    </lineage>
</organism>
<feature type="binding site" evidence="3">
    <location>
        <position position="64"/>
    </location>
    <ligand>
        <name>substrate</name>
    </ligand>
</feature>
<dbReference type="EC" id="5.4.2.-" evidence="4"/>
<dbReference type="PROSITE" id="PS00175">
    <property type="entry name" value="PG_MUTASE"/>
    <property type="match status" value="1"/>
</dbReference>
<gene>
    <name evidence="4" type="ORF">THAPSDRAFT_264296</name>
</gene>
<name>B8CDD4_THAPS</name>
<dbReference type="EMBL" id="CM000650">
    <property type="protein sequence ID" value="EED88436.1"/>
    <property type="molecule type" value="Genomic_DNA"/>
</dbReference>
<evidence type="ECO:0000256" key="2">
    <source>
        <dbReference type="PIRSR" id="PIRSR613078-1"/>
    </source>
</evidence>
<evidence type="ECO:0000256" key="3">
    <source>
        <dbReference type="PIRSR" id="PIRSR613078-2"/>
    </source>
</evidence>
<dbReference type="Gene3D" id="3.40.50.1240">
    <property type="entry name" value="Phosphoglycerate mutase-like"/>
    <property type="match status" value="1"/>
</dbReference>
<dbReference type="InParanoid" id="B8CDD4"/>
<dbReference type="InterPro" id="IPR013078">
    <property type="entry name" value="His_Pase_superF_clade-1"/>
</dbReference>
<dbReference type="HOGENOM" id="CLU_2067651_0_0_1"/>
<dbReference type="STRING" id="35128.B8CDD4"/>
<dbReference type="InterPro" id="IPR029033">
    <property type="entry name" value="His_PPase_superfam"/>
</dbReference>
<dbReference type="OMA" id="HNDDNAN"/>
<dbReference type="GO" id="GO:0016853">
    <property type="term" value="F:isomerase activity"/>
    <property type="evidence" value="ECO:0007669"/>
    <property type="project" value="UniProtKB-KW"/>
</dbReference>
<keyword evidence="5" id="KW-1185">Reference proteome</keyword>
<accession>B8CDD4</accession>
<evidence type="ECO:0000256" key="1">
    <source>
        <dbReference type="ARBA" id="ARBA00022801"/>
    </source>
</evidence>
<dbReference type="PANTHER" id="PTHR46517:SF1">
    <property type="entry name" value="FRUCTOSE-2,6-BISPHOSPHATASE TIGAR"/>
    <property type="match status" value="1"/>
</dbReference>
<evidence type="ECO:0000313" key="5">
    <source>
        <dbReference type="Proteomes" id="UP000001449"/>
    </source>
</evidence>
<feature type="active site" description="Tele-phosphohistidine intermediate" evidence="2">
    <location>
        <position position="9"/>
    </location>
</feature>
<dbReference type="CDD" id="cd07067">
    <property type="entry name" value="HP_PGM_like"/>
    <property type="match status" value="1"/>
</dbReference>
<dbReference type="InterPro" id="IPR051695">
    <property type="entry name" value="Phosphoglycerate_Mutase"/>
</dbReference>
<feature type="non-terminal residue" evidence="4">
    <location>
        <position position="119"/>
    </location>
</feature>
<dbReference type="PaxDb" id="35128-Thaps264296"/>
<dbReference type="SUPFAM" id="SSF53254">
    <property type="entry name" value="Phosphoglycerate mutase-like"/>
    <property type="match status" value="1"/>
</dbReference>
<reference evidence="4 5" key="1">
    <citation type="journal article" date="2004" name="Science">
        <title>The genome of the diatom Thalassiosira pseudonana: ecology, evolution, and metabolism.</title>
        <authorList>
            <person name="Armbrust E.V."/>
            <person name="Berges J.A."/>
            <person name="Bowler C."/>
            <person name="Green B.R."/>
            <person name="Martinez D."/>
            <person name="Putnam N.H."/>
            <person name="Zhou S."/>
            <person name="Allen A.E."/>
            <person name="Apt K.E."/>
            <person name="Bechner M."/>
            <person name="Brzezinski M.A."/>
            <person name="Chaal B.K."/>
            <person name="Chiovitti A."/>
            <person name="Davis A.K."/>
            <person name="Demarest M.S."/>
            <person name="Detter J.C."/>
            <person name="Glavina T."/>
            <person name="Goodstein D."/>
            <person name="Hadi M.Z."/>
            <person name="Hellsten U."/>
            <person name="Hildebrand M."/>
            <person name="Jenkins B.D."/>
            <person name="Jurka J."/>
            <person name="Kapitonov V.V."/>
            <person name="Kroger N."/>
            <person name="Lau W.W."/>
            <person name="Lane T.W."/>
            <person name="Larimer F.W."/>
            <person name="Lippmeier J.C."/>
            <person name="Lucas S."/>
            <person name="Medina M."/>
            <person name="Montsant A."/>
            <person name="Obornik M."/>
            <person name="Parker M.S."/>
            <person name="Palenik B."/>
            <person name="Pazour G.J."/>
            <person name="Richardson P.M."/>
            <person name="Rynearson T.A."/>
            <person name="Saito M.A."/>
            <person name="Schwartz D.C."/>
            <person name="Thamatrakoln K."/>
            <person name="Valentin K."/>
            <person name="Vardi A."/>
            <person name="Wilkerson F.P."/>
            <person name="Rokhsar D.S."/>
        </authorList>
    </citation>
    <scope>NUCLEOTIDE SEQUENCE [LARGE SCALE GENOMIC DNA]</scope>
    <source>
        <strain evidence="4 5">CCMP1335</strain>
    </source>
</reference>
<dbReference type="RefSeq" id="XP_002294081.1">
    <property type="nucleotide sequence ID" value="XM_002294045.1"/>
</dbReference>
<evidence type="ECO:0000313" key="4">
    <source>
        <dbReference type="EMBL" id="EED88436.1"/>
    </source>
</evidence>
<keyword evidence="1" id="KW-0378">Hydrolase</keyword>
<reference evidence="4 5" key="2">
    <citation type="journal article" date="2008" name="Nature">
        <title>The Phaeodactylum genome reveals the evolutionary history of diatom genomes.</title>
        <authorList>
            <person name="Bowler C."/>
            <person name="Allen A.E."/>
            <person name="Badger J.H."/>
            <person name="Grimwood J."/>
            <person name="Jabbari K."/>
            <person name="Kuo A."/>
            <person name="Maheswari U."/>
            <person name="Martens C."/>
            <person name="Maumus F."/>
            <person name="Otillar R.P."/>
            <person name="Rayko E."/>
            <person name="Salamov A."/>
            <person name="Vandepoele K."/>
            <person name="Beszteri B."/>
            <person name="Gruber A."/>
            <person name="Heijde M."/>
            <person name="Katinka M."/>
            <person name="Mock T."/>
            <person name="Valentin K."/>
            <person name="Verret F."/>
            <person name="Berges J.A."/>
            <person name="Brownlee C."/>
            <person name="Cadoret J.P."/>
            <person name="Chiovitti A."/>
            <person name="Choi C.J."/>
            <person name="Coesel S."/>
            <person name="De Martino A."/>
            <person name="Detter J.C."/>
            <person name="Durkin C."/>
            <person name="Falciatore A."/>
            <person name="Fournet J."/>
            <person name="Haruta M."/>
            <person name="Huysman M.J."/>
            <person name="Jenkins B.D."/>
            <person name="Jiroutova K."/>
            <person name="Jorgensen R.E."/>
            <person name="Joubert Y."/>
            <person name="Kaplan A."/>
            <person name="Kroger N."/>
            <person name="Kroth P.G."/>
            <person name="La Roche J."/>
            <person name="Lindquist E."/>
            <person name="Lommer M."/>
            <person name="Martin-Jezequel V."/>
            <person name="Lopez P.J."/>
            <person name="Lucas S."/>
            <person name="Mangogna M."/>
            <person name="McGinnis K."/>
            <person name="Medlin L.K."/>
            <person name="Montsant A."/>
            <person name="Oudot-Le Secq M.P."/>
            <person name="Napoli C."/>
            <person name="Obornik M."/>
            <person name="Parker M.S."/>
            <person name="Petit J.L."/>
            <person name="Porcel B.M."/>
            <person name="Poulsen N."/>
            <person name="Robison M."/>
            <person name="Rychlewski L."/>
            <person name="Rynearson T.A."/>
            <person name="Schmutz J."/>
            <person name="Shapiro H."/>
            <person name="Siaut M."/>
            <person name="Stanley M."/>
            <person name="Sussman M.R."/>
            <person name="Taylor A.R."/>
            <person name="Vardi A."/>
            <person name="von Dassow P."/>
            <person name="Vyverman W."/>
            <person name="Willis A."/>
            <person name="Wyrwicz L.S."/>
            <person name="Rokhsar D.S."/>
            <person name="Weissenbach J."/>
            <person name="Armbrust E.V."/>
            <person name="Green B.R."/>
            <person name="Van de Peer Y."/>
            <person name="Grigoriev I.V."/>
        </authorList>
    </citation>
    <scope>NUCLEOTIDE SEQUENCE [LARGE SCALE GENOMIC DNA]</scope>
    <source>
        <strain evidence="4 5">CCMP1335</strain>
    </source>
</reference>
<keyword evidence="4" id="KW-0413">Isomerase</keyword>
<dbReference type="Pfam" id="PF00300">
    <property type="entry name" value="His_Phos_1"/>
    <property type="match status" value="1"/>
</dbReference>
<dbReference type="AlphaFoldDB" id="B8CDD4"/>
<feature type="non-terminal residue" evidence="4">
    <location>
        <position position="1"/>
    </location>
</feature>
<sequence length="119" mass="13365">LVRLHLIRHGETLANVQNIVLGQGDSPLTENGLQVAQLASQSDDINGNGRKLQYWRMYCSDLDRAHRTARIVLGLEDDINLVVDARLRELAKGAREGFLKSLTYEEAMELRHKNGGELD</sequence>
<dbReference type="InterPro" id="IPR001345">
    <property type="entry name" value="PG/BPGM_mutase_AS"/>
</dbReference>